<evidence type="ECO:0000259" key="1">
    <source>
        <dbReference type="Pfam" id="PF06985"/>
    </source>
</evidence>
<keyword evidence="3" id="KW-1185">Reference proteome</keyword>
<dbReference type="RefSeq" id="XP_038815240.1">
    <property type="nucleotide sequence ID" value="XM_038948974.1"/>
</dbReference>
<name>A0ABQ7J1H2_9HELO</name>
<dbReference type="GeneID" id="62228129"/>
<gene>
    <name evidence="2" type="ORF">EAE98_001355</name>
</gene>
<evidence type="ECO:0000313" key="2">
    <source>
        <dbReference type="EMBL" id="KAF7939019.1"/>
    </source>
</evidence>
<dbReference type="InterPro" id="IPR010730">
    <property type="entry name" value="HET"/>
</dbReference>
<feature type="domain" description="Heterokaryon incompatibility" evidence="1">
    <location>
        <begin position="224"/>
        <end position="370"/>
    </location>
</feature>
<organism evidence="2 3">
    <name type="scientific">Botrytis deweyae</name>
    <dbReference type="NCBI Taxonomy" id="2478750"/>
    <lineage>
        <taxon>Eukaryota</taxon>
        <taxon>Fungi</taxon>
        <taxon>Dikarya</taxon>
        <taxon>Ascomycota</taxon>
        <taxon>Pezizomycotina</taxon>
        <taxon>Leotiomycetes</taxon>
        <taxon>Helotiales</taxon>
        <taxon>Sclerotiniaceae</taxon>
        <taxon>Botrytis</taxon>
    </lineage>
</organism>
<comment type="caution">
    <text evidence="2">The sequence shown here is derived from an EMBL/GenBank/DDBJ whole genome shotgun (WGS) entry which is preliminary data.</text>
</comment>
<sequence length="705" mass="81038">MSISSFLRSLQSHLSPSKKKRTSPSPICSRCQEFLDSCNFQQPTGLLSFKTLSKLPTPPVVENCFLCLKLLGSCLVELADQANYIKALRLSPQHVLDNSSQCMLMSHDLGRHTISKSISSGWLPTEEEGEEMSSMSRDLGVYSQKKLAGLESFVSVASFTGSDESLNLSKQWLQNCNESHVSCSSKDTTYPRFLPTRLIDIGMEESAITPRLCLRKDVPINSVYLTLSHCWGKTMPKITLLQANIEFMLREINFSQLSNAFQDALWVVRKLGGRYIWIDSLCIVQDSETDWLVESASMCDVYSNSYCNICATAARDGSERMFRNREPLQVQQGWFKTAGDEENYCVIDEDEWENEVENGMLSSRAWVCQERLLSRRNLHFGSRQLFWECLDHEASETFSRGIPQQVIEGRNVKSRVKVLVNCIDKCQSGMPFELGQIWEKIVKLYMKSNLTFKTDRLVAIGGMANAAAQHIRGKYLAGVWEKDLIYGILWNAREYPSILSKFTEAPPEKQEYTAPSWSWASFNAEIEFPRRVHRNRRDERFPQILETHLDLAIDNPFGKVCGGYIKLKGDITSATCSRAGLSCSPHYHSDFEICFGRDGKEWKNPGTTRLVCDFEDMTEIERREIYLLPVYSFTLRYRDWKARGLILFPTNRARWEFRRCGIFEYGCNDDHEDFMSECRYFSRKQRIESPEFGLQDDGKFIIKIF</sequence>
<dbReference type="PANTHER" id="PTHR33112:SF16">
    <property type="entry name" value="HETEROKARYON INCOMPATIBILITY DOMAIN-CONTAINING PROTEIN"/>
    <property type="match status" value="1"/>
</dbReference>
<dbReference type="Pfam" id="PF06985">
    <property type="entry name" value="HET"/>
    <property type="match status" value="1"/>
</dbReference>
<protein>
    <recommendedName>
        <fullName evidence="1">Heterokaryon incompatibility domain-containing protein</fullName>
    </recommendedName>
</protein>
<dbReference type="Proteomes" id="UP000783213">
    <property type="component" value="Unassembled WGS sequence"/>
</dbReference>
<evidence type="ECO:0000313" key="3">
    <source>
        <dbReference type="Proteomes" id="UP000783213"/>
    </source>
</evidence>
<dbReference type="EMBL" id="RCSX01000002">
    <property type="protein sequence ID" value="KAF7939019.1"/>
    <property type="molecule type" value="Genomic_DNA"/>
</dbReference>
<proteinExistence type="predicted"/>
<reference evidence="2 3" key="1">
    <citation type="journal article" date="2020" name="Genome Biol. Evol.">
        <title>Comparative genomics of Sclerotiniaceae.</title>
        <authorList>
            <person name="Valero Jimenez C.A."/>
            <person name="Steentjes M."/>
            <person name="Scholten O.E."/>
            <person name="Van Kan J.A.L."/>
        </authorList>
    </citation>
    <scope>NUCLEOTIDE SEQUENCE [LARGE SCALE GENOMIC DNA]</scope>
    <source>
        <strain evidence="2 3">B1</strain>
    </source>
</reference>
<accession>A0ABQ7J1H2</accession>
<dbReference type="PANTHER" id="PTHR33112">
    <property type="entry name" value="DOMAIN PROTEIN, PUTATIVE-RELATED"/>
    <property type="match status" value="1"/>
</dbReference>